<proteinExistence type="inferred from homology"/>
<evidence type="ECO:0000259" key="12">
    <source>
        <dbReference type="PROSITE" id="PS51126"/>
    </source>
</evidence>
<dbReference type="CDD" id="cd15480">
    <property type="entry name" value="fMyo2p_CBD"/>
    <property type="match status" value="1"/>
</dbReference>
<dbReference type="InterPro" id="IPR000048">
    <property type="entry name" value="IQ_motif_EF-hand-BS"/>
</dbReference>
<dbReference type="HOGENOM" id="CLU_000192_9_0_1"/>
<dbReference type="PROSITE" id="PS51844">
    <property type="entry name" value="SH3_LIKE"/>
    <property type="match status" value="1"/>
</dbReference>
<dbReference type="GO" id="GO:0051015">
    <property type="term" value="F:actin filament binding"/>
    <property type="evidence" value="ECO:0007669"/>
    <property type="project" value="TreeGrafter"/>
</dbReference>
<evidence type="ECO:0000256" key="11">
    <source>
        <dbReference type="SAM" id="MobiDB-lite"/>
    </source>
</evidence>
<dbReference type="SMART" id="SM01132">
    <property type="entry name" value="DIL"/>
    <property type="match status" value="1"/>
</dbReference>
<dbReference type="Gene3D" id="1.20.5.190">
    <property type="match status" value="3"/>
</dbReference>
<evidence type="ECO:0000256" key="8">
    <source>
        <dbReference type="ARBA" id="ARBA00023203"/>
    </source>
</evidence>
<evidence type="ECO:0000256" key="9">
    <source>
        <dbReference type="PROSITE-ProRule" id="PRU00782"/>
    </source>
</evidence>
<dbReference type="Gene3D" id="1.20.120.720">
    <property type="entry name" value="Myosin VI head, motor domain, U50 subdomain"/>
    <property type="match status" value="1"/>
</dbReference>
<dbReference type="SMART" id="SM00242">
    <property type="entry name" value="MYSc"/>
    <property type="match status" value="1"/>
</dbReference>
<dbReference type="SUPFAM" id="SSF50084">
    <property type="entry name" value="Myosin S1 fragment, N-terminal domain"/>
    <property type="match status" value="1"/>
</dbReference>
<feature type="coiled-coil region" evidence="10">
    <location>
        <begin position="981"/>
        <end position="1123"/>
    </location>
</feature>
<sequence>MAENIYSKGTQVWFPDKELSWVSGEVTSVTRNSDDTVKLVFQDERGKETVINTTVKEIKDGRDDLPPLRNPPLLETADDLATLSHLNEPSVLHTIRNRYAQHSIYTYSGIVLIAMNPFQRVTLYGPEIIQAYSGRKRGELEPHLFAIAEDAYTAMSRDGTGQTIIVSGESGAGKTESAKFIMRYLASVNPPDAQGRAKTKNSLDESSEVERQILATNPVLEAFGNAKTTRNDNSSRFGKYIQILFDGKQEIVGARIRTYLLERSRVVFQPLTERNYHIFYQLCAGAPLKERKDLVLDQDVSKFHYLKQGGPASSPINGVDDAEEFRTTQTALSTIGIGIEKQWAVFKLLSALLHLGNITITAMRNDSAIDDADSALQLATRFLGVPLAEFKKWTIKKQIITRSEKIVTSLSAGQATVVRDSVAKFVYACLFEWLVAIVNESLAGENGEAASRAEMFIGVLDIYGFEHFKKNSFEQFSINYANEKLQQEFNAHVFKLEQEEYVREKINWTFIEFSDNQPCIDVIEGRLGVLALLDEESRLPSGTDASFLQKLNNQLVKPENKVFKKPRFGNSAFTIAHYALDVTYEVEGFLEKNRDTVPDEHMALLLDTKNAFLKEVLDAAFAATKAPDATPSSPTVSESTLSGKSKRQSIIPDPGRQSIMSTATSASSGSKRPGAVAKKPTQASIFKASLSNLMETLGMTNVHYIRCIKPNEAKKAWEFTPAQVLGQLRACGVLETIRISCAGYPTRWTYEEFAERYYMLVHSSRWQPMIQNLELQQLCNLILENTINDPDKYQPGLTKIFFRAGMLAALESLRSGRLNTLVTVVQKNMRRKMAMKKYQELRQATIKIQTWWRGILARKFVAGVRRTVAATRLQTLVRRHVQRRRFLEIRNGVVLFQSRVRGAQARKLFKNARKDFAAVTLQSLLRGAMVRRSFQTDVKHVIYLQSCIRRRLARKELKALKAEARSVSKFKEISYRLENKVVELTQSLQKRTEEKKSLEVQLKQIEQQLQTMVSRHEEADARAKLLQASVVEVQAELTQRDELLAKKADVEKRLDEALAKAQEKEDMIQKLTDDLVKQATQLETSQKALDAVPVRNPDDSSVILTLKNEVSSLREQLNRANALNVLTSRGRPDQPPISPTFAPNLRLADPPSANGVSNGSPATNGRGHQRRHSSAGVYAISPSDNRTSVDELMMMAKKNQAARAVSVAYNGEDGVPRFRGANGLSNIYDDPAEEKIRLMQDIKHLDEDVLDGLIRGLKIPAPSATNAPVVKEILFPANLISLVTNEMWKYGLIQESERFLANVMQTVQGHVMSFTGEDAIVPGIFWLSNVHEMLSFICIAESDMLQGIGPGEENAVRPFEWGDYERLVSVVKHDLDSLEYNIYHTWMLETKKRLQKMIIPALIESQSLPGFTTTEGSGRFFNRLMNSNSQPAYGMDDILNLLNKVWRSLKSYYMEESVVQQVTTELLKLIGITSFNDLLMRRNFCSWKRAMQIQYNITRIEEWCKSHDMPEGTLQLEHLMQATKLLQLKKSTSADIEIIYDVCWMLTPTQIQRMCTNYYVADYEAPISPEILRVVASRVNANDRNDHLLLPPETEDVGPYELPLPREVSGLETYVPAYLNVPHLRRLAALVA</sequence>
<dbReference type="SMART" id="SM00015">
    <property type="entry name" value="IQ"/>
    <property type="match status" value="6"/>
</dbReference>
<feature type="compositionally biased region" description="Polar residues" evidence="11">
    <location>
        <begin position="658"/>
        <end position="670"/>
    </location>
</feature>
<dbReference type="Gene3D" id="1.10.10.820">
    <property type="match status" value="1"/>
</dbReference>
<dbReference type="PRINTS" id="PR00193">
    <property type="entry name" value="MYOSINHEAVY"/>
</dbReference>
<feature type="region of interest" description="Disordered" evidence="11">
    <location>
        <begin position="1126"/>
        <end position="1182"/>
    </location>
</feature>
<keyword evidence="16" id="KW-1185">Reference proteome</keyword>
<evidence type="ECO:0000256" key="4">
    <source>
        <dbReference type="ARBA" id="ARBA00022840"/>
    </source>
</evidence>
<dbReference type="GO" id="GO:0016459">
    <property type="term" value="C:myosin complex"/>
    <property type="evidence" value="ECO:0007669"/>
    <property type="project" value="UniProtKB-KW"/>
</dbReference>
<feature type="domain" description="Myosin N-terminal SH3-like" evidence="14">
    <location>
        <begin position="7"/>
        <end position="61"/>
    </location>
</feature>
<feature type="compositionally biased region" description="Polar residues" evidence="11">
    <location>
        <begin position="1154"/>
        <end position="1163"/>
    </location>
</feature>
<evidence type="ECO:0000256" key="7">
    <source>
        <dbReference type="ARBA" id="ARBA00023175"/>
    </source>
</evidence>
<dbReference type="InterPro" id="IPR004009">
    <property type="entry name" value="SH3_Myosin"/>
</dbReference>
<comment type="similarity">
    <text evidence="1 9">Belongs to the TRAFAC class myosin-kinesin ATPase superfamily. Myosin family.</text>
</comment>
<dbReference type="InterPro" id="IPR036961">
    <property type="entry name" value="Kinesin_motor_dom_sf"/>
</dbReference>
<dbReference type="GO" id="GO:0005737">
    <property type="term" value="C:cytoplasm"/>
    <property type="evidence" value="ECO:0007669"/>
    <property type="project" value="TreeGrafter"/>
</dbReference>
<evidence type="ECO:0000256" key="2">
    <source>
        <dbReference type="ARBA" id="ARBA00022737"/>
    </source>
</evidence>
<keyword evidence="5 10" id="KW-0175">Coiled coil</keyword>
<keyword evidence="6 9" id="KW-0518">Myosin</keyword>
<dbReference type="Gene3D" id="1.20.58.530">
    <property type="match status" value="1"/>
</dbReference>
<keyword evidence="7 9" id="KW-0505">Motor protein</keyword>
<dbReference type="CDD" id="cd23766">
    <property type="entry name" value="IQCG"/>
    <property type="match status" value="1"/>
</dbReference>
<dbReference type="Pfam" id="PF00612">
    <property type="entry name" value="IQ"/>
    <property type="match status" value="3"/>
</dbReference>
<keyword evidence="8 9" id="KW-0009">Actin-binding</keyword>
<dbReference type="GO" id="GO:0000146">
    <property type="term" value="F:microfilament motor activity"/>
    <property type="evidence" value="ECO:0007669"/>
    <property type="project" value="TreeGrafter"/>
</dbReference>
<dbReference type="InterPro" id="IPR002710">
    <property type="entry name" value="Dilute_dom"/>
</dbReference>
<dbReference type="PANTHER" id="PTHR13140:SF706">
    <property type="entry name" value="DILUTE CLASS UNCONVENTIONAL MYOSIN, ISOFORM C"/>
    <property type="match status" value="1"/>
</dbReference>
<dbReference type="Pfam" id="PF00063">
    <property type="entry name" value="Myosin_head"/>
    <property type="match status" value="1"/>
</dbReference>
<feature type="region of interest" description="Actin-binding" evidence="9">
    <location>
        <begin position="690"/>
        <end position="712"/>
    </location>
</feature>
<dbReference type="STRING" id="745531.A0A0C3SE42"/>
<keyword evidence="2" id="KW-0677">Repeat</keyword>
<evidence type="ECO:0000313" key="15">
    <source>
        <dbReference type="EMBL" id="KIP12387.1"/>
    </source>
</evidence>
<feature type="domain" description="Myosin motor" evidence="13">
    <location>
        <begin position="75"/>
        <end position="815"/>
    </location>
</feature>
<reference evidence="15 16" key="1">
    <citation type="journal article" date="2014" name="PLoS Genet.">
        <title>Analysis of the Phlebiopsis gigantea genome, transcriptome and secretome provides insight into its pioneer colonization strategies of wood.</title>
        <authorList>
            <person name="Hori C."/>
            <person name="Ishida T."/>
            <person name="Igarashi K."/>
            <person name="Samejima M."/>
            <person name="Suzuki H."/>
            <person name="Master E."/>
            <person name="Ferreira P."/>
            <person name="Ruiz-Duenas F.J."/>
            <person name="Held B."/>
            <person name="Canessa P."/>
            <person name="Larrondo L.F."/>
            <person name="Schmoll M."/>
            <person name="Druzhinina I.S."/>
            <person name="Kubicek C.P."/>
            <person name="Gaskell J.A."/>
            <person name="Kersten P."/>
            <person name="St John F."/>
            <person name="Glasner J."/>
            <person name="Sabat G."/>
            <person name="Splinter BonDurant S."/>
            <person name="Syed K."/>
            <person name="Yadav J."/>
            <person name="Mgbeahuruike A.C."/>
            <person name="Kovalchuk A."/>
            <person name="Asiegbu F.O."/>
            <person name="Lackner G."/>
            <person name="Hoffmeister D."/>
            <person name="Rencoret J."/>
            <person name="Gutierrez A."/>
            <person name="Sun H."/>
            <person name="Lindquist E."/>
            <person name="Barry K."/>
            <person name="Riley R."/>
            <person name="Grigoriev I.V."/>
            <person name="Henrissat B."/>
            <person name="Kues U."/>
            <person name="Berka R.M."/>
            <person name="Martinez A.T."/>
            <person name="Covert S.F."/>
            <person name="Blanchette R.A."/>
            <person name="Cullen D."/>
        </authorList>
    </citation>
    <scope>NUCLEOTIDE SEQUENCE [LARGE SCALE GENOMIC DNA]</scope>
    <source>
        <strain evidence="15 16">11061_1 CR5-6</strain>
    </source>
</reference>
<name>A0A0C3SE42_PHLG1</name>
<dbReference type="Pfam" id="PF01843">
    <property type="entry name" value="DIL"/>
    <property type="match status" value="1"/>
</dbReference>
<dbReference type="GO" id="GO:0016020">
    <property type="term" value="C:membrane"/>
    <property type="evidence" value="ECO:0007669"/>
    <property type="project" value="TreeGrafter"/>
</dbReference>
<dbReference type="PROSITE" id="PS51456">
    <property type="entry name" value="MYOSIN_MOTOR"/>
    <property type="match status" value="1"/>
</dbReference>
<evidence type="ECO:0008006" key="17">
    <source>
        <dbReference type="Google" id="ProtNLM"/>
    </source>
</evidence>
<dbReference type="InterPro" id="IPR046943">
    <property type="entry name" value="Fungal_Myo2/2A_CBD"/>
</dbReference>
<dbReference type="GO" id="GO:0005524">
    <property type="term" value="F:ATP binding"/>
    <property type="evidence" value="ECO:0007669"/>
    <property type="project" value="UniProtKB-UniRule"/>
</dbReference>
<dbReference type="CDD" id="cd01380">
    <property type="entry name" value="MYSc_Myo5"/>
    <property type="match status" value="1"/>
</dbReference>
<feature type="compositionally biased region" description="Polar residues" evidence="11">
    <location>
        <begin position="632"/>
        <end position="643"/>
    </location>
</feature>
<dbReference type="PANTHER" id="PTHR13140">
    <property type="entry name" value="MYOSIN"/>
    <property type="match status" value="1"/>
</dbReference>
<keyword evidence="4 9" id="KW-0067">ATP-binding</keyword>
<dbReference type="InterPro" id="IPR036103">
    <property type="entry name" value="MYSc_Myo5"/>
</dbReference>
<evidence type="ECO:0000256" key="1">
    <source>
        <dbReference type="ARBA" id="ARBA00008314"/>
    </source>
</evidence>
<protein>
    <recommendedName>
        <fullName evidence="17">Myosin motor domain-containing protein</fullName>
    </recommendedName>
</protein>
<dbReference type="Proteomes" id="UP000053257">
    <property type="component" value="Unassembled WGS sequence"/>
</dbReference>
<keyword evidence="3 9" id="KW-0547">Nucleotide-binding</keyword>
<organism evidence="15 16">
    <name type="scientific">Phlebiopsis gigantea (strain 11061_1 CR5-6)</name>
    <name type="common">White-rot fungus</name>
    <name type="synonym">Peniophora gigantea</name>
    <dbReference type="NCBI Taxonomy" id="745531"/>
    <lineage>
        <taxon>Eukaryota</taxon>
        <taxon>Fungi</taxon>
        <taxon>Dikarya</taxon>
        <taxon>Basidiomycota</taxon>
        <taxon>Agaricomycotina</taxon>
        <taxon>Agaricomycetes</taxon>
        <taxon>Polyporales</taxon>
        <taxon>Phanerochaetaceae</taxon>
        <taxon>Phlebiopsis</taxon>
    </lineage>
</organism>
<dbReference type="EMBL" id="KN840440">
    <property type="protein sequence ID" value="KIP12387.1"/>
    <property type="molecule type" value="Genomic_DNA"/>
</dbReference>
<evidence type="ECO:0000259" key="13">
    <source>
        <dbReference type="PROSITE" id="PS51456"/>
    </source>
</evidence>
<feature type="domain" description="Dilute" evidence="12">
    <location>
        <begin position="1301"/>
        <end position="1581"/>
    </location>
</feature>
<dbReference type="Gene3D" id="3.30.70.1590">
    <property type="match status" value="1"/>
</dbReference>
<dbReference type="Gene3D" id="3.40.850.10">
    <property type="entry name" value="Kinesin motor domain"/>
    <property type="match status" value="1"/>
</dbReference>
<gene>
    <name evidence="15" type="ORF">PHLGIDRAFT_124266</name>
</gene>
<dbReference type="InterPro" id="IPR027417">
    <property type="entry name" value="P-loop_NTPase"/>
</dbReference>
<evidence type="ECO:0000256" key="3">
    <source>
        <dbReference type="ARBA" id="ARBA00022741"/>
    </source>
</evidence>
<evidence type="ECO:0000256" key="6">
    <source>
        <dbReference type="ARBA" id="ARBA00023123"/>
    </source>
</evidence>
<accession>A0A0C3SE42</accession>
<dbReference type="InterPro" id="IPR001609">
    <property type="entry name" value="Myosin_head_motor_dom-like"/>
</dbReference>
<evidence type="ECO:0000256" key="10">
    <source>
        <dbReference type="SAM" id="Coils"/>
    </source>
</evidence>
<dbReference type="FunFam" id="1.10.10.820:FF:000001">
    <property type="entry name" value="Myosin heavy chain"/>
    <property type="match status" value="1"/>
</dbReference>
<dbReference type="SUPFAM" id="SSF52540">
    <property type="entry name" value="P-loop containing nucleoside triphosphate hydrolases"/>
    <property type="match status" value="2"/>
</dbReference>
<dbReference type="OrthoDB" id="6108017at2759"/>
<evidence type="ECO:0000256" key="5">
    <source>
        <dbReference type="ARBA" id="ARBA00023054"/>
    </source>
</evidence>
<evidence type="ECO:0000259" key="14">
    <source>
        <dbReference type="PROSITE" id="PS51844"/>
    </source>
</evidence>
<evidence type="ECO:0000313" key="16">
    <source>
        <dbReference type="Proteomes" id="UP000053257"/>
    </source>
</evidence>
<feature type="region of interest" description="Disordered" evidence="11">
    <location>
        <begin position="626"/>
        <end position="678"/>
    </location>
</feature>
<feature type="binding site" evidence="9">
    <location>
        <begin position="168"/>
        <end position="175"/>
    </location>
    <ligand>
        <name>ATP</name>
        <dbReference type="ChEBI" id="CHEBI:30616"/>
    </ligand>
</feature>
<dbReference type="PROSITE" id="PS50096">
    <property type="entry name" value="IQ"/>
    <property type="match status" value="5"/>
</dbReference>
<dbReference type="GO" id="GO:0007015">
    <property type="term" value="P:actin filament organization"/>
    <property type="evidence" value="ECO:0007669"/>
    <property type="project" value="TreeGrafter"/>
</dbReference>
<dbReference type="PROSITE" id="PS51126">
    <property type="entry name" value="DILUTE"/>
    <property type="match status" value="1"/>
</dbReference>